<keyword evidence="2" id="KW-1003">Cell membrane</keyword>
<dbReference type="InterPro" id="IPR003453">
    <property type="entry name" value="ABC_MlaE_roteobac"/>
</dbReference>
<dbReference type="InterPro" id="IPR030802">
    <property type="entry name" value="Permease_MalE"/>
</dbReference>
<sequence length="382" mass="40684">MIVAQSTLAREPEVAIDRAGGQTTVRLAGPWTAPHAEKVEALTDEIATEAGTFPLTLDLGGVGRLDTLGAWTLNRTRHELSAKGQVDFANATPEQKILLDEAAYRDFQGAPKPRHSRAVDFLVDVGQSVAGAGRDMVGGVGFLGELISALLRVIVHPRRFRITAVVNQLEQIAYRGVPIIVLISFLVGCIVSQQGIFQLVKFGATPFVIDLIGILVLRELGVLLTSIMVAGRSGSAFTAEIGSMKMREEIDALRVMGLDPIEVLIVPRIMALVIGLPLLTFIASIAALVGGALTTWVYGEISPDIFLTRLRAAVSLNTFMVGIIKAPFMALVIGIIATLEGLAVAGSAESLGQHVTSSVVKAIFMVIVLDGLFAMFFAAINY</sequence>
<keyword evidence="2" id="KW-0472">Membrane</keyword>
<dbReference type="Proteomes" id="UP000403266">
    <property type="component" value="Unassembled WGS sequence"/>
</dbReference>
<dbReference type="GO" id="GO:0043190">
    <property type="term" value="C:ATP-binding cassette (ABC) transporter complex"/>
    <property type="evidence" value="ECO:0007669"/>
    <property type="project" value="InterPro"/>
</dbReference>
<gene>
    <name evidence="4" type="ORF">FS320_24045</name>
</gene>
<dbReference type="RefSeq" id="WP_152714451.1">
    <property type="nucleotide sequence ID" value="NZ_VOSJ01000126.1"/>
</dbReference>
<dbReference type="NCBIfam" id="TIGR00056">
    <property type="entry name" value="MlaE family lipid ABC transporter permease subunit"/>
    <property type="match status" value="1"/>
</dbReference>
<feature type="transmembrane region" description="Helical" evidence="2">
    <location>
        <begin position="136"/>
        <end position="155"/>
    </location>
</feature>
<organism evidence="4 5">
    <name type="scientific">Microvirga tunisiensis</name>
    <dbReference type="NCBI Taxonomy" id="2108360"/>
    <lineage>
        <taxon>Bacteria</taxon>
        <taxon>Pseudomonadati</taxon>
        <taxon>Pseudomonadota</taxon>
        <taxon>Alphaproteobacteria</taxon>
        <taxon>Hyphomicrobiales</taxon>
        <taxon>Methylobacteriaceae</taxon>
        <taxon>Microvirga</taxon>
    </lineage>
</organism>
<feature type="transmembrane region" description="Helical" evidence="2">
    <location>
        <begin position="208"/>
        <end position="231"/>
    </location>
</feature>
<evidence type="ECO:0000256" key="1">
    <source>
        <dbReference type="ARBA" id="ARBA00003787"/>
    </source>
</evidence>
<evidence type="ECO:0000313" key="4">
    <source>
        <dbReference type="EMBL" id="MPR28150.1"/>
    </source>
</evidence>
<dbReference type="PANTHER" id="PTHR30188:SF3">
    <property type="entry name" value="ABC TRANSPORTER PERMEASE"/>
    <property type="match status" value="1"/>
</dbReference>
<feature type="domain" description="STAS" evidence="3">
    <location>
        <begin position="12"/>
        <end position="132"/>
    </location>
</feature>
<accession>A0A5N7MNC5</accession>
<evidence type="ECO:0000313" key="5">
    <source>
        <dbReference type="Proteomes" id="UP000403266"/>
    </source>
</evidence>
<dbReference type="Pfam" id="PF02405">
    <property type="entry name" value="MlaE"/>
    <property type="match status" value="1"/>
</dbReference>
<keyword evidence="2" id="KW-0997">Cell inner membrane</keyword>
<feature type="transmembrane region" description="Helical" evidence="2">
    <location>
        <begin position="359"/>
        <end position="380"/>
    </location>
</feature>
<dbReference type="GO" id="GO:0005548">
    <property type="term" value="F:phospholipid transporter activity"/>
    <property type="evidence" value="ECO:0007669"/>
    <property type="project" value="TreeGrafter"/>
</dbReference>
<dbReference type="InterPro" id="IPR036513">
    <property type="entry name" value="STAS_dom_sf"/>
</dbReference>
<feature type="transmembrane region" description="Helical" evidence="2">
    <location>
        <begin position="319"/>
        <end position="339"/>
    </location>
</feature>
<keyword evidence="2" id="KW-1133">Transmembrane helix</keyword>
<dbReference type="PROSITE" id="PS50801">
    <property type="entry name" value="STAS"/>
    <property type="match status" value="1"/>
</dbReference>
<protein>
    <submittedName>
        <fullName evidence="4">MlaE family lipid ABC transporter permease subunit</fullName>
    </submittedName>
</protein>
<reference evidence="4 5" key="1">
    <citation type="journal article" date="2019" name="Syst. Appl. Microbiol.">
        <title>Microvirga tunisiensis sp. nov., a root nodule symbiotic bacterium isolated from Lupinus micranthus and L. luteus grown in Northern Tunisia.</title>
        <authorList>
            <person name="Msaddak A."/>
            <person name="Rejili M."/>
            <person name="Duran D."/>
            <person name="Mars M."/>
            <person name="Palacios J.M."/>
            <person name="Ruiz-Argueso T."/>
            <person name="Rey L."/>
            <person name="Imperial J."/>
        </authorList>
    </citation>
    <scope>NUCLEOTIDE SEQUENCE [LARGE SCALE GENOMIC DNA]</scope>
    <source>
        <strain evidence="4 5">Lmie10</strain>
    </source>
</reference>
<dbReference type="OrthoDB" id="9805022at2"/>
<evidence type="ECO:0000256" key="2">
    <source>
        <dbReference type="RuleBase" id="RU362044"/>
    </source>
</evidence>
<feature type="transmembrane region" description="Helical" evidence="2">
    <location>
        <begin position="276"/>
        <end position="298"/>
    </location>
</feature>
<dbReference type="EMBL" id="VOSK01000126">
    <property type="protein sequence ID" value="MPR28150.1"/>
    <property type="molecule type" value="Genomic_DNA"/>
</dbReference>
<comment type="similarity">
    <text evidence="2">Belongs to the MlaE permease family.</text>
</comment>
<dbReference type="Gene3D" id="3.30.750.24">
    <property type="entry name" value="STAS domain"/>
    <property type="match status" value="1"/>
</dbReference>
<proteinExistence type="inferred from homology"/>
<name>A0A5N7MNC5_9HYPH</name>
<dbReference type="PANTHER" id="PTHR30188">
    <property type="entry name" value="ABC TRANSPORTER PERMEASE PROTEIN-RELATED"/>
    <property type="match status" value="1"/>
</dbReference>
<dbReference type="SUPFAM" id="SSF52091">
    <property type="entry name" value="SpoIIaa-like"/>
    <property type="match status" value="1"/>
</dbReference>
<dbReference type="Pfam" id="PF13466">
    <property type="entry name" value="STAS_2"/>
    <property type="match status" value="1"/>
</dbReference>
<dbReference type="InterPro" id="IPR002645">
    <property type="entry name" value="STAS_dom"/>
</dbReference>
<dbReference type="AlphaFoldDB" id="A0A5N7MNC5"/>
<keyword evidence="5" id="KW-1185">Reference proteome</keyword>
<dbReference type="InterPro" id="IPR058548">
    <property type="entry name" value="MlaB-like_STAS"/>
</dbReference>
<feature type="transmembrane region" description="Helical" evidence="2">
    <location>
        <begin position="176"/>
        <end position="196"/>
    </location>
</feature>
<comment type="subcellular location">
    <subcellularLocation>
        <location evidence="2">Cell inner membrane</location>
        <topology evidence="2">Multi-pass membrane protein</topology>
    </subcellularLocation>
</comment>
<evidence type="ECO:0000259" key="3">
    <source>
        <dbReference type="PROSITE" id="PS50801"/>
    </source>
</evidence>
<keyword evidence="2" id="KW-0812">Transmembrane</keyword>
<comment type="function">
    <text evidence="1">Could be part of an ABC transporter complex.</text>
</comment>
<comment type="caution">
    <text evidence="4">The sequence shown here is derived from an EMBL/GenBank/DDBJ whole genome shotgun (WGS) entry which is preliminary data.</text>
</comment>